<evidence type="ECO:0000256" key="1">
    <source>
        <dbReference type="SAM" id="MobiDB-lite"/>
    </source>
</evidence>
<comment type="caution">
    <text evidence="2">The sequence shown here is derived from an EMBL/GenBank/DDBJ whole genome shotgun (WGS) entry which is preliminary data.</text>
</comment>
<feature type="region of interest" description="Disordered" evidence="1">
    <location>
        <begin position="124"/>
        <end position="144"/>
    </location>
</feature>
<name>A0AAD2FJC6_9STRA</name>
<dbReference type="AlphaFoldDB" id="A0AAD2FJC6"/>
<accession>A0AAD2FJC6</accession>
<feature type="compositionally biased region" description="Basic residues" evidence="1">
    <location>
        <begin position="225"/>
        <end position="245"/>
    </location>
</feature>
<feature type="compositionally biased region" description="Low complexity" evidence="1">
    <location>
        <begin position="17"/>
        <end position="35"/>
    </location>
</feature>
<feature type="region of interest" description="Disordered" evidence="1">
    <location>
        <begin position="218"/>
        <end position="245"/>
    </location>
</feature>
<evidence type="ECO:0000313" key="3">
    <source>
        <dbReference type="Proteomes" id="UP001295423"/>
    </source>
</evidence>
<feature type="compositionally biased region" description="Basic residues" evidence="1">
    <location>
        <begin position="45"/>
        <end position="54"/>
    </location>
</feature>
<dbReference type="EMBL" id="CAKOGP040001112">
    <property type="protein sequence ID" value="CAJ1943038.1"/>
    <property type="molecule type" value="Genomic_DNA"/>
</dbReference>
<dbReference type="Proteomes" id="UP001295423">
    <property type="component" value="Unassembled WGS sequence"/>
</dbReference>
<feature type="compositionally biased region" description="Acidic residues" evidence="1">
    <location>
        <begin position="127"/>
        <end position="136"/>
    </location>
</feature>
<feature type="region of interest" description="Disordered" evidence="1">
    <location>
        <begin position="11"/>
        <end position="69"/>
    </location>
</feature>
<reference evidence="2" key="1">
    <citation type="submission" date="2023-08" db="EMBL/GenBank/DDBJ databases">
        <authorList>
            <person name="Audoor S."/>
            <person name="Bilcke G."/>
        </authorList>
    </citation>
    <scope>NUCLEOTIDE SEQUENCE</scope>
</reference>
<organism evidence="2 3">
    <name type="scientific">Cylindrotheca closterium</name>
    <dbReference type="NCBI Taxonomy" id="2856"/>
    <lineage>
        <taxon>Eukaryota</taxon>
        <taxon>Sar</taxon>
        <taxon>Stramenopiles</taxon>
        <taxon>Ochrophyta</taxon>
        <taxon>Bacillariophyta</taxon>
        <taxon>Bacillariophyceae</taxon>
        <taxon>Bacillariophycidae</taxon>
        <taxon>Bacillariales</taxon>
        <taxon>Bacillariaceae</taxon>
        <taxon>Cylindrotheca</taxon>
    </lineage>
</organism>
<evidence type="ECO:0000313" key="2">
    <source>
        <dbReference type="EMBL" id="CAJ1943038.1"/>
    </source>
</evidence>
<keyword evidence="3" id="KW-1185">Reference proteome</keyword>
<proteinExistence type="predicted"/>
<protein>
    <submittedName>
        <fullName evidence="2">Uncharacterized protein</fullName>
    </submittedName>
</protein>
<sequence length="245" mass="27997">MITRYAALLARRHSAAPSRPFADSMSSSSPSSSDDWIPLQSATGRARKRRRKIAARQTVATKKGKEPPVKVISPQGWRVLWPDPYGDTSSWTESFRGLPSLADFSYTWRTYKSTWAGGLRGDLPVVGEEENDDDSTSLDPDQMKKNLTNNVSAARDEAHRLKEEVSNRTGIRTQADLKDFAKDMMTLAKECLEEFMSGYRNGRDQEVDRMMNDYFQEEEAEEMKKKKGVAKRKRRRKPKRAILRT</sequence>
<gene>
    <name evidence="2" type="ORF">CYCCA115_LOCUS8246</name>
</gene>